<keyword evidence="3" id="KW-1185">Reference proteome</keyword>
<proteinExistence type="predicted"/>
<evidence type="ECO:0000313" key="2">
    <source>
        <dbReference type="EMBL" id="EMD58281.1"/>
    </source>
</evidence>
<organism evidence="2 3">
    <name type="scientific">Cochliobolus sativus (strain ND90Pr / ATCC 201652)</name>
    <name type="common">Common root rot and spot blotch fungus</name>
    <name type="synonym">Bipolaris sorokiniana</name>
    <dbReference type="NCBI Taxonomy" id="665912"/>
    <lineage>
        <taxon>Eukaryota</taxon>
        <taxon>Fungi</taxon>
        <taxon>Dikarya</taxon>
        <taxon>Ascomycota</taxon>
        <taxon>Pezizomycotina</taxon>
        <taxon>Dothideomycetes</taxon>
        <taxon>Pleosporomycetidae</taxon>
        <taxon>Pleosporales</taxon>
        <taxon>Pleosporineae</taxon>
        <taxon>Pleosporaceae</taxon>
        <taxon>Bipolaris</taxon>
    </lineage>
</organism>
<keyword evidence="1" id="KW-0812">Transmembrane</keyword>
<feature type="transmembrane region" description="Helical" evidence="1">
    <location>
        <begin position="76"/>
        <end position="94"/>
    </location>
</feature>
<dbReference type="KEGG" id="bsc:COCSADRAFT_31689"/>
<keyword evidence="1" id="KW-1133">Transmembrane helix</keyword>
<gene>
    <name evidence="2" type="ORF">COCSADRAFT_31689</name>
</gene>
<reference evidence="2 3" key="1">
    <citation type="journal article" date="2012" name="PLoS Pathog.">
        <title>Diverse lifestyles and strategies of plant pathogenesis encoded in the genomes of eighteen Dothideomycetes fungi.</title>
        <authorList>
            <person name="Ohm R.A."/>
            <person name="Feau N."/>
            <person name="Henrissat B."/>
            <person name="Schoch C.L."/>
            <person name="Horwitz B.A."/>
            <person name="Barry K.W."/>
            <person name="Condon B.J."/>
            <person name="Copeland A.C."/>
            <person name="Dhillon B."/>
            <person name="Glaser F."/>
            <person name="Hesse C.N."/>
            <person name="Kosti I."/>
            <person name="LaButti K."/>
            <person name="Lindquist E.A."/>
            <person name="Lucas S."/>
            <person name="Salamov A.A."/>
            <person name="Bradshaw R.E."/>
            <person name="Ciuffetti L."/>
            <person name="Hamelin R.C."/>
            <person name="Kema G.H.J."/>
            <person name="Lawrence C."/>
            <person name="Scott J.A."/>
            <person name="Spatafora J.W."/>
            <person name="Turgeon B.G."/>
            <person name="de Wit P.J.G.M."/>
            <person name="Zhong S."/>
            <person name="Goodwin S.B."/>
            <person name="Grigoriev I.V."/>
        </authorList>
    </citation>
    <scope>NUCLEOTIDE SEQUENCE [LARGE SCALE GENOMIC DNA]</scope>
    <source>
        <strain evidence="3">ND90Pr / ATCC 201652</strain>
    </source>
</reference>
<protein>
    <submittedName>
        <fullName evidence="2">Uncharacterized protein</fullName>
    </submittedName>
</protein>
<keyword evidence="1" id="KW-0472">Membrane</keyword>
<dbReference type="EMBL" id="KB445658">
    <property type="protein sequence ID" value="EMD58281.1"/>
    <property type="molecule type" value="Genomic_DNA"/>
</dbReference>
<evidence type="ECO:0000313" key="3">
    <source>
        <dbReference type="Proteomes" id="UP000016934"/>
    </source>
</evidence>
<dbReference type="Proteomes" id="UP000016934">
    <property type="component" value="Unassembled WGS sequence"/>
</dbReference>
<accession>M2SMB0</accession>
<dbReference type="HOGENOM" id="CLU_2209810_0_0_1"/>
<sequence>MKKSSPRNATPEIWNSIDRNTHIDYNFEHTLPTACMPALLTRLKMEHVSLGYTNPWDCTNTCWCTRILRDTCVNGFALLGGLAFSTGIIVPASLETDGASKLLDEVH</sequence>
<dbReference type="RefSeq" id="XP_007706005.1">
    <property type="nucleotide sequence ID" value="XM_007707815.1"/>
</dbReference>
<evidence type="ECO:0000256" key="1">
    <source>
        <dbReference type="SAM" id="Phobius"/>
    </source>
</evidence>
<dbReference type="GeneID" id="19136499"/>
<reference evidence="3" key="2">
    <citation type="journal article" date="2013" name="PLoS Genet.">
        <title>Comparative genome structure, secondary metabolite, and effector coding capacity across Cochliobolus pathogens.</title>
        <authorList>
            <person name="Condon B.J."/>
            <person name="Leng Y."/>
            <person name="Wu D."/>
            <person name="Bushley K.E."/>
            <person name="Ohm R.A."/>
            <person name="Otillar R."/>
            <person name="Martin J."/>
            <person name="Schackwitz W."/>
            <person name="Grimwood J."/>
            <person name="MohdZainudin N."/>
            <person name="Xue C."/>
            <person name="Wang R."/>
            <person name="Manning V.A."/>
            <person name="Dhillon B."/>
            <person name="Tu Z.J."/>
            <person name="Steffenson B.J."/>
            <person name="Salamov A."/>
            <person name="Sun H."/>
            <person name="Lowry S."/>
            <person name="LaButti K."/>
            <person name="Han J."/>
            <person name="Copeland A."/>
            <person name="Lindquist E."/>
            <person name="Barry K."/>
            <person name="Schmutz J."/>
            <person name="Baker S.E."/>
            <person name="Ciuffetti L.M."/>
            <person name="Grigoriev I.V."/>
            <person name="Zhong S."/>
            <person name="Turgeon B.G."/>
        </authorList>
    </citation>
    <scope>NUCLEOTIDE SEQUENCE [LARGE SCALE GENOMIC DNA]</scope>
    <source>
        <strain evidence="3">ND90Pr / ATCC 201652</strain>
    </source>
</reference>
<name>M2SMB0_COCSN</name>
<dbReference type="AlphaFoldDB" id="M2SMB0"/>